<accession>A0ACB9BIW5</accession>
<dbReference type="Proteomes" id="UP001055811">
    <property type="component" value="Linkage Group LG06"/>
</dbReference>
<evidence type="ECO:0000313" key="1">
    <source>
        <dbReference type="EMBL" id="KAI3722026.1"/>
    </source>
</evidence>
<dbReference type="EMBL" id="CM042014">
    <property type="protein sequence ID" value="KAI3722026.1"/>
    <property type="molecule type" value="Genomic_DNA"/>
</dbReference>
<proteinExistence type="predicted"/>
<comment type="caution">
    <text evidence="1">The sequence shown here is derived from an EMBL/GenBank/DDBJ whole genome shotgun (WGS) entry which is preliminary data.</text>
</comment>
<organism evidence="1 2">
    <name type="scientific">Cichorium intybus</name>
    <name type="common">Chicory</name>
    <dbReference type="NCBI Taxonomy" id="13427"/>
    <lineage>
        <taxon>Eukaryota</taxon>
        <taxon>Viridiplantae</taxon>
        <taxon>Streptophyta</taxon>
        <taxon>Embryophyta</taxon>
        <taxon>Tracheophyta</taxon>
        <taxon>Spermatophyta</taxon>
        <taxon>Magnoliopsida</taxon>
        <taxon>eudicotyledons</taxon>
        <taxon>Gunneridae</taxon>
        <taxon>Pentapetalae</taxon>
        <taxon>asterids</taxon>
        <taxon>campanulids</taxon>
        <taxon>Asterales</taxon>
        <taxon>Asteraceae</taxon>
        <taxon>Cichorioideae</taxon>
        <taxon>Cichorieae</taxon>
        <taxon>Cichoriinae</taxon>
        <taxon>Cichorium</taxon>
    </lineage>
</organism>
<name>A0ACB9BIW5_CICIN</name>
<reference evidence="1 2" key="2">
    <citation type="journal article" date="2022" name="Mol. Ecol. Resour.">
        <title>The genomes of chicory, endive, great burdock and yacon provide insights into Asteraceae paleo-polyploidization history and plant inulin production.</title>
        <authorList>
            <person name="Fan W."/>
            <person name="Wang S."/>
            <person name="Wang H."/>
            <person name="Wang A."/>
            <person name="Jiang F."/>
            <person name="Liu H."/>
            <person name="Zhao H."/>
            <person name="Xu D."/>
            <person name="Zhang Y."/>
        </authorList>
    </citation>
    <scope>NUCLEOTIDE SEQUENCE [LARGE SCALE GENOMIC DNA]</scope>
    <source>
        <strain evidence="2">cv. Punajuju</strain>
        <tissue evidence="1">Leaves</tissue>
    </source>
</reference>
<sequence>MKFLRFTSLTPLDRSKPLWKESSGFEQLTYTNACTYTQCQRSNHQMDARQIDEGIIMEGWLYLIRSNTIGFKYSRKLYYVLQNHHFKSFKSIPHFYNEDPIRSAIVDSLIHVVDNGRKCIRGKVFFVFTLSDTSNYDAHVKLGANNQEDAARWIKSFQELSQKVDQNPGNFLACPRSNYSGKICDKNDVDDILSLDSIMDPKTSDIFEPSYWTIFGCHNGLRLFKQARCQEDHNKRDGNPALAAVSVMEGTPEVIFQILMSLGSSRSQWDFCFQKGSVIENIDSHTDIIHKQLDGDWLPWGMKPRDLLLHRYWKRDENGTYFILYHSVLHKKCPLQKGVIRACVKFGGYVISPVNQYKQSVVRHMLAIDWKFWGPYLQKSSSKCLTIRMLERLAALRELVKTNLSDCLFTSQEQKKDSLMHYNETSMKSGVLHLVQDPSNIVKIEDQSDEFFDFDDESESECNYIITLPEDQTGNTHHSWSSPEPSIFQIRGESFLEDRKKITAESTLLQTVAIDWLKSDKREDDLASRHGNIVQKYAADGRPEFFLVVNFQVPGSTHYNLASYHMTRTPIKDIPLLEKFIKGDDAFRNSRFKIIPQVSKGPWILRHAIRRPTLIGHMLKINYIHGNNYLEIDVDVGSSACARGLAGKTFSCFNNLIIEIGFVIQANTRDELPEHLAGAFRLSHVDLSKACWAYA</sequence>
<gene>
    <name evidence="1" type="ORF">L2E82_33050</name>
</gene>
<reference evidence="2" key="1">
    <citation type="journal article" date="2022" name="Mol. Ecol. Resour.">
        <title>The genomes of chicory, endive, great burdock and yacon provide insights into Asteraceae palaeo-polyploidization history and plant inulin production.</title>
        <authorList>
            <person name="Fan W."/>
            <person name="Wang S."/>
            <person name="Wang H."/>
            <person name="Wang A."/>
            <person name="Jiang F."/>
            <person name="Liu H."/>
            <person name="Zhao H."/>
            <person name="Xu D."/>
            <person name="Zhang Y."/>
        </authorList>
    </citation>
    <scope>NUCLEOTIDE SEQUENCE [LARGE SCALE GENOMIC DNA]</scope>
    <source>
        <strain evidence="2">cv. Punajuju</strain>
    </source>
</reference>
<protein>
    <submittedName>
        <fullName evidence="1">Uncharacterized protein</fullName>
    </submittedName>
</protein>
<evidence type="ECO:0000313" key="2">
    <source>
        <dbReference type="Proteomes" id="UP001055811"/>
    </source>
</evidence>
<keyword evidence="2" id="KW-1185">Reference proteome</keyword>